<proteinExistence type="predicted"/>
<dbReference type="KEGG" id="glj:GKIL_2734"/>
<dbReference type="STRING" id="1183438.GKIL_2734"/>
<reference evidence="4 5" key="1">
    <citation type="journal article" date="2013" name="PLoS ONE">
        <title>Cultivation and Complete Genome Sequencing of Gloeobacter kilaueensis sp. nov., from a Lava Cave in Kilauea Caldera, Hawai'i.</title>
        <authorList>
            <person name="Saw J.H."/>
            <person name="Schatz M."/>
            <person name="Brown M.V."/>
            <person name="Kunkel D.D."/>
            <person name="Foster J.S."/>
            <person name="Shick H."/>
            <person name="Christensen S."/>
            <person name="Hou S."/>
            <person name="Wan X."/>
            <person name="Donachie S.P."/>
        </authorList>
    </citation>
    <scope>NUCLEOTIDE SEQUENCE [LARGE SCALE GENOMIC DNA]</scope>
    <source>
        <strain evidence="5">JS</strain>
    </source>
</reference>
<dbReference type="InterPro" id="IPR025497">
    <property type="entry name" value="PatA-like_N"/>
</dbReference>
<evidence type="ECO:0000259" key="3">
    <source>
        <dbReference type="PROSITE" id="PS50110"/>
    </source>
</evidence>
<dbReference type="AlphaFoldDB" id="U5QMT8"/>
<dbReference type="EMBL" id="CP003587">
    <property type="protein sequence ID" value="AGY58980.1"/>
    <property type="molecule type" value="Genomic_DNA"/>
</dbReference>
<evidence type="ECO:0000256" key="2">
    <source>
        <dbReference type="PROSITE-ProRule" id="PRU00169"/>
    </source>
</evidence>
<evidence type="ECO:0000313" key="5">
    <source>
        <dbReference type="Proteomes" id="UP000017396"/>
    </source>
</evidence>
<keyword evidence="1" id="KW-0597">Phosphoprotein</keyword>
<dbReference type="GO" id="GO:0000160">
    <property type="term" value="P:phosphorelay signal transduction system"/>
    <property type="evidence" value="ECO:0007669"/>
    <property type="project" value="InterPro"/>
</dbReference>
<gene>
    <name evidence="4" type="primary">pilG</name>
    <name evidence="4" type="ORF">GKIL_2734</name>
</gene>
<dbReference type="PANTHER" id="PTHR44591">
    <property type="entry name" value="STRESS RESPONSE REGULATOR PROTEIN 1"/>
    <property type="match status" value="1"/>
</dbReference>
<dbReference type="Proteomes" id="UP000017396">
    <property type="component" value="Chromosome"/>
</dbReference>
<dbReference type="SMART" id="SM00448">
    <property type="entry name" value="REC"/>
    <property type="match status" value="1"/>
</dbReference>
<dbReference type="OrthoDB" id="525404at2"/>
<evidence type="ECO:0000313" key="4">
    <source>
        <dbReference type="EMBL" id="AGY58980.1"/>
    </source>
</evidence>
<dbReference type="InterPro" id="IPR011006">
    <property type="entry name" value="CheY-like_superfamily"/>
</dbReference>
<comment type="caution">
    <text evidence="2">Lacks conserved residue(s) required for the propagation of feature annotation.</text>
</comment>
<keyword evidence="5" id="KW-1185">Reference proteome</keyword>
<dbReference type="HOGENOM" id="CLU_031371_1_0_3"/>
<accession>U5QMT8</accession>
<dbReference type="Pfam" id="PF00072">
    <property type="entry name" value="Response_reg"/>
    <property type="match status" value="1"/>
</dbReference>
<dbReference type="eggNOG" id="COG0745">
    <property type="taxonomic scope" value="Bacteria"/>
</dbReference>
<dbReference type="RefSeq" id="WP_023174190.1">
    <property type="nucleotide sequence ID" value="NC_022600.1"/>
</dbReference>
<sequence>MRGQLDGSHLPGLLRGIARSAQSGELLIEDGQERGWSLLFAEGRLLAASAIDSLEALHDYASSLAVEVERCVGSPPVLQLIERGGLAPDRAEAPLRAMAAEVLFELLGSDGGTFCFDPAVRLPPVGWGWDLETLLIEADERLSAWRPLRALLMSLDVCPRIVEAQKLQQSVSAPVWQQLSQWLNGEYSLRRLGRFLGRDAVAVGEAIAPYLAEGWIELTGGAAAPPVRSGCIGCIDSSLAVQKYISSLLAERGYSVQAIAHPFEAFERFAGEPPALILLAAELPWLSGYELCPLLRQKPDLRTVPIVLLTAEAGALPDARARIAGASAVLAKPFSGRELNEQIEKFLPAVFDPLVEVAA</sequence>
<dbReference type="PROSITE" id="PS50110">
    <property type="entry name" value="RESPONSE_REGULATORY"/>
    <property type="match status" value="1"/>
</dbReference>
<name>U5QMT8_GLOK1</name>
<protein>
    <submittedName>
        <fullName evidence="4">Response regulator receiver protein</fullName>
    </submittedName>
</protein>
<organism evidence="4 5">
    <name type="scientific">Gloeobacter kilaueensis (strain ATCC BAA-2537 / CCAP 1431/1 / ULC 316 / JS1)</name>
    <dbReference type="NCBI Taxonomy" id="1183438"/>
    <lineage>
        <taxon>Bacteria</taxon>
        <taxon>Bacillati</taxon>
        <taxon>Cyanobacteriota</taxon>
        <taxon>Cyanophyceae</taxon>
        <taxon>Gloeobacterales</taxon>
        <taxon>Gloeobacteraceae</taxon>
        <taxon>Gloeobacter</taxon>
    </lineage>
</organism>
<dbReference type="Gene3D" id="3.40.50.2300">
    <property type="match status" value="1"/>
</dbReference>
<dbReference type="InterPro" id="IPR001789">
    <property type="entry name" value="Sig_transdc_resp-reg_receiver"/>
</dbReference>
<dbReference type="InterPro" id="IPR050595">
    <property type="entry name" value="Bact_response_regulator"/>
</dbReference>
<evidence type="ECO:0000256" key="1">
    <source>
        <dbReference type="ARBA" id="ARBA00022553"/>
    </source>
</evidence>
<dbReference type="SUPFAM" id="SSF52172">
    <property type="entry name" value="CheY-like"/>
    <property type="match status" value="1"/>
</dbReference>
<dbReference type="Pfam" id="PF14332">
    <property type="entry name" value="DUF4388"/>
    <property type="match status" value="1"/>
</dbReference>
<dbReference type="PANTHER" id="PTHR44591:SF3">
    <property type="entry name" value="RESPONSE REGULATORY DOMAIN-CONTAINING PROTEIN"/>
    <property type="match status" value="1"/>
</dbReference>
<feature type="domain" description="Response regulatory" evidence="3">
    <location>
        <begin position="231"/>
        <end position="347"/>
    </location>
</feature>